<reference evidence="1 2" key="1">
    <citation type="submission" date="2017-11" db="EMBL/GenBank/DDBJ databases">
        <title>Comparitive Functional Genomics of Dry Heat Resistant strains isolated from the Viking Spacecraft.</title>
        <authorList>
            <person name="Seuylemezian A."/>
            <person name="Cooper K."/>
            <person name="Vaishampayan P."/>
        </authorList>
    </citation>
    <scope>NUCLEOTIDE SEQUENCE [LARGE SCALE GENOMIC DNA]</scope>
    <source>
        <strain evidence="1 2">V1-29</strain>
    </source>
</reference>
<dbReference type="EMBL" id="PGUY01000013">
    <property type="protein sequence ID" value="PLT31055.1"/>
    <property type="molecule type" value="Genomic_DNA"/>
</dbReference>
<evidence type="ECO:0000313" key="2">
    <source>
        <dbReference type="Proteomes" id="UP000234748"/>
    </source>
</evidence>
<evidence type="ECO:0000313" key="1">
    <source>
        <dbReference type="EMBL" id="PLT31055.1"/>
    </source>
</evidence>
<sequence>MDSGNTPTLPYDPGTRLTRNELKDILEDSISSFRDLSIKIAEENEVKLTKGRATNILLDGCNKNQLVEIINQLYLINQRNSNEISFLKCILTGLLSEQLKNK</sequence>
<dbReference type="OrthoDB" id="9853436at2"/>
<dbReference type="RefSeq" id="WP_101640467.1">
    <property type="nucleotide sequence ID" value="NZ_PGUY01000013.1"/>
</dbReference>
<accession>A0A2N5M9P0</accession>
<organism evidence="1 2">
    <name type="scientific">Peribacillus deserti</name>
    <dbReference type="NCBI Taxonomy" id="673318"/>
    <lineage>
        <taxon>Bacteria</taxon>
        <taxon>Bacillati</taxon>
        <taxon>Bacillota</taxon>
        <taxon>Bacilli</taxon>
        <taxon>Bacillales</taxon>
        <taxon>Bacillaceae</taxon>
        <taxon>Peribacillus</taxon>
    </lineage>
</organism>
<dbReference type="AlphaFoldDB" id="A0A2N5M9P0"/>
<keyword evidence="2" id="KW-1185">Reference proteome</keyword>
<comment type="caution">
    <text evidence="1">The sequence shown here is derived from an EMBL/GenBank/DDBJ whole genome shotgun (WGS) entry which is preliminary data.</text>
</comment>
<dbReference type="Proteomes" id="UP000234748">
    <property type="component" value="Unassembled WGS sequence"/>
</dbReference>
<name>A0A2N5M9P0_9BACI</name>
<gene>
    <name evidence="1" type="ORF">CUU66_04425</name>
</gene>
<proteinExistence type="predicted"/>
<protein>
    <submittedName>
        <fullName evidence="1">Uncharacterized protein</fullName>
    </submittedName>
</protein>